<evidence type="ECO:0000313" key="7">
    <source>
        <dbReference type="EMBL" id="KIN02329.1"/>
    </source>
</evidence>
<keyword evidence="2" id="KW-0862">Zinc</keyword>
<dbReference type="InterPro" id="IPR001138">
    <property type="entry name" value="Zn2Cys6_DnaBD"/>
</dbReference>
<accession>A0A0C3CTI6</accession>
<dbReference type="SUPFAM" id="SSF57701">
    <property type="entry name" value="Zn2/Cys6 DNA-binding domain"/>
    <property type="match status" value="1"/>
</dbReference>
<dbReference type="PROSITE" id="PS50048">
    <property type="entry name" value="ZN2_CY6_FUNGAL_2"/>
    <property type="match status" value="1"/>
</dbReference>
<dbReference type="EMBL" id="KN832875">
    <property type="protein sequence ID" value="KIN02329.1"/>
    <property type="molecule type" value="Genomic_DNA"/>
</dbReference>
<reference evidence="8" key="2">
    <citation type="submission" date="2015-01" db="EMBL/GenBank/DDBJ databases">
        <title>Evolutionary Origins and Diversification of the Mycorrhizal Mutualists.</title>
        <authorList>
            <consortium name="DOE Joint Genome Institute"/>
            <consortium name="Mycorrhizal Genomics Consortium"/>
            <person name="Kohler A."/>
            <person name="Kuo A."/>
            <person name="Nagy L.G."/>
            <person name="Floudas D."/>
            <person name="Copeland A."/>
            <person name="Barry K.W."/>
            <person name="Cichocki N."/>
            <person name="Veneault-Fourrey C."/>
            <person name="LaButti K."/>
            <person name="Lindquist E.A."/>
            <person name="Lipzen A."/>
            <person name="Lundell T."/>
            <person name="Morin E."/>
            <person name="Murat C."/>
            <person name="Riley R."/>
            <person name="Ohm R."/>
            <person name="Sun H."/>
            <person name="Tunlid A."/>
            <person name="Henrissat B."/>
            <person name="Grigoriev I.V."/>
            <person name="Hibbett D.S."/>
            <person name="Martin F."/>
        </authorList>
    </citation>
    <scope>NUCLEOTIDE SEQUENCE [LARGE SCALE GENOMIC DNA]</scope>
    <source>
        <strain evidence="8">Zn</strain>
    </source>
</reference>
<gene>
    <name evidence="7" type="ORF">OIDMADRAFT_179591</name>
</gene>
<evidence type="ECO:0000256" key="4">
    <source>
        <dbReference type="ARBA" id="ARBA00023163"/>
    </source>
</evidence>
<dbReference type="Proteomes" id="UP000054321">
    <property type="component" value="Unassembled WGS sequence"/>
</dbReference>
<dbReference type="InterPro" id="IPR036864">
    <property type="entry name" value="Zn2-C6_fun-type_DNA-bd_sf"/>
</dbReference>
<dbReference type="Pfam" id="PF00172">
    <property type="entry name" value="Zn_clus"/>
    <property type="match status" value="1"/>
</dbReference>
<dbReference type="STRING" id="913774.A0A0C3CTI6"/>
<sequence>MAELAPEFSSVSRQKSCYACVRGKRGCDRRHPVCSRCKERKIQCIFAKRTYAEAFCDVDSVELDTPWVGSTILSSSIDFDHDVPPSLAPSAILDPTTLLTLDSFIDHCITLAEDQATPSSNMQHIDNVGEPLSQQQEEEQALSKFDYDPMADLCIQYEPWQVYDPNTKVHFIVESLKSYPGTFARDNCTPWMHRYLYKDQIPSLIQSCFTVSTLYSNITSSNKTSVFRVLCQNLNELKRQQLANGSQEKLARVQALFLYQIIGLFDGDITLRSNADRNMPLLQAWLDDLCKIRENLRTRQSINHLDHSRSWEWWIFSESVRRTIVIAYAFLGLWNVMCRNNDDVYFNAWKYPHCWTMSRPLWEAPSSFDFIQTRKTYHVIENFELENFLQTGTADDVDDFSKVFIVAYMGLDKTKQWFIDGGCEF</sequence>
<evidence type="ECO:0000256" key="2">
    <source>
        <dbReference type="ARBA" id="ARBA00022833"/>
    </source>
</evidence>
<dbReference type="GO" id="GO:0008270">
    <property type="term" value="F:zinc ion binding"/>
    <property type="evidence" value="ECO:0007669"/>
    <property type="project" value="InterPro"/>
</dbReference>
<keyword evidence="1" id="KW-0479">Metal-binding</keyword>
<dbReference type="HOGENOM" id="CLU_024655_2_0_1"/>
<evidence type="ECO:0000313" key="8">
    <source>
        <dbReference type="Proteomes" id="UP000054321"/>
    </source>
</evidence>
<dbReference type="CDD" id="cd00067">
    <property type="entry name" value="GAL4"/>
    <property type="match status" value="1"/>
</dbReference>
<name>A0A0C3CTI6_OIDMZ</name>
<protein>
    <recommendedName>
        <fullName evidence="6">Zn(2)-C6 fungal-type domain-containing protein</fullName>
    </recommendedName>
</protein>
<evidence type="ECO:0000259" key="6">
    <source>
        <dbReference type="PROSITE" id="PS50048"/>
    </source>
</evidence>
<dbReference type="OrthoDB" id="4216928at2759"/>
<keyword evidence="4" id="KW-0804">Transcription</keyword>
<keyword evidence="8" id="KW-1185">Reference proteome</keyword>
<dbReference type="PANTHER" id="PTHR47660">
    <property type="entry name" value="TRANSCRIPTION FACTOR WITH C2H2 AND ZN(2)-CYS(6) DNA BINDING DOMAIN (EUROFUNG)-RELATED-RELATED"/>
    <property type="match status" value="1"/>
</dbReference>
<reference evidence="7 8" key="1">
    <citation type="submission" date="2014-04" db="EMBL/GenBank/DDBJ databases">
        <authorList>
            <consortium name="DOE Joint Genome Institute"/>
            <person name="Kuo A."/>
            <person name="Martino E."/>
            <person name="Perotto S."/>
            <person name="Kohler A."/>
            <person name="Nagy L.G."/>
            <person name="Floudas D."/>
            <person name="Copeland A."/>
            <person name="Barry K.W."/>
            <person name="Cichocki N."/>
            <person name="Veneault-Fourrey C."/>
            <person name="LaButti K."/>
            <person name="Lindquist E.A."/>
            <person name="Lipzen A."/>
            <person name="Lundell T."/>
            <person name="Morin E."/>
            <person name="Murat C."/>
            <person name="Sun H."/>
            <person name="Tunlid A."/>
            <person name="Henrissat B."/>
            <person name="Grigoriev I.V."/>
            <person name="Hibbett D.S."/>
            <person name="Martin F."/>
            <person name="Nordberg H.P."/>
            <person name="Cantor M.N."/>
            <person name="Hua S.X."/>
        </authorList>
    </citation>
    <scope>NUCLEOTIDE SEQUENCE [LARGE SCALE GENOMIC DNA]</scope>
    <source>
        <strain evidence="7 8">Zn</strain>
    </source>
</reference>
<keyword evidence="3" id="KW-0805">Transcription regulation</keyword>
<dbReference type="AlphaFoldDB" id="A0A0C3CTI6"/>
<dbReference type="InParanoid" id="A0A0C3CTI6"/>
<proteinExistence type="predicted"/>
<evidence type="ECO:0000256" key="3">
    <source>
        <dbReference type="ARBA" id="ARBA00023015"/>
    </source>
</evidence>
<feature type="domain" description="Zn(2)-C6 fungal-type" evidence="6">
    <location>
        <begin position="16"/>
        <end position="46"/>
    </location>
</feature>
<keyword evidence="5" id="KW-0539">Nucleus</keyword>
<evidence type="ECO:0000256" key="1">
    <source>
        <dbReference type="ARBA" id="ARBA00022723"/>
    </source>
</evidence>
<dbReference type="GO" id="GO:0000981">
    <property type="term" value="F:DNA-binding transcription factor activity, RNA polymerase II-specific"/>
    <property type="evidence" value="ECO:0007669"/>
    <property type="project" value="InterPro"/>
</dbReference>
<organism evidence="7 8">
    <name type="scientific">Oidiodendron maius (strain Zn)</name>
    <dbReference type="NCBI Taxonomy" id="913774"/>
    <lineage>
        <taxon>Eukaryota</taxon>
        <taxon>Fungi</taxon>
        <taxon>Dikarya</taxon>
        <taxon>Ascomycota</taxon>
        <taxon>Pezizomycotina</taxon>
        <taxon>Leotiomycetes</taxon>
        <taxon>Leotiomycetes incertae sedis</taxon>
        <taxon>Myxotrichaceae</taxon>
        <taxon>Oidiodendron</taxon>
    </lineage>
</organism>
<evidence type="ECO:0000256" key="5">
    <source>
        <dbReference type="ARBA" id="ARBA00023242"/>
    </source>
</evidence>